<evidence type="ECO:0000313" key="2">
    <source>
        <dbReference type="Proteomes" id="UP000002640"/>
    </source>
</evidence>
<keyword evidence="2" id="KW-1185">Reference proteome</keyword>
<dbReference type="InParanoid" id="G4YKU2"/>
<dbReference type="OMA" id="QMANNDR"/>
<dbReference type="EMBL" id="JH159151">
    <property type="protein sequence ID" value="EGZ29246.1"/>
    <property type="molecule type" value="Genomic_DNA"/>
</dbReference>
<proteinExistence type="predicted"/>
<name>G4YKU2_PHYSP</name>
<dbReference type="Proteomes" id="UP000002640">
    <property type="component" value="Unassembled WGS sequence"/>
</dbReference>
<evidence type="ECO:0000313" key="1">
    <source>
        <dbReference type="EMBL" id="EGZ29246.1"/>
    </source>
</evidence>
<gene>
    <name evidence="1" type="ORF">PHYSODRAFT_284396</name>
</gene>
<dbReference type="AlphaFoldDB" id="G4YKU2"/>
<dbReference type="GeneID" id="20639771"/>
<reference evidence="1 2" key="1">
    <citation type="journal article" date="2006" name="Science">
        <title>Phytophthora genome sequences uncover evolutionary origins and mechanisms of pathogenesis.</title>
        <authorList>
            <person name="Tyler B.M."/>
            <person name="Tripathy S."/>
            <person name="Zhang X."/>
            <person name="Dehal P."/>
            <person name="Jiang R.H."/>
            <person name="Aerts A."/>
            <person name="Arredondo F.D."/>
            <person name="Baxter L."/>
            <person name="Bensasson D."/>
            <person name="Beynon J.L."/>
            <person name="Chapman J."/>
            <person name="Damasceno C.M."/>
            <person name="Dorrance A.E."/>
            <person name="Dou D."/>
            <person name="Dickerman A.W."/>
            <person name="Dubchak I.L."/>
            <person name="Garbelotto M."/>
            <person name="Gijzen M."/>
            <person name="Gordon S.G."/>
            <person name="Govers F."/>
            <person name="Grunwald N.J."/>
            <person name="Huang W."/>
            <person name="Ivors K.L."/>
            <person name="Jones R.W."/>
            <person name="Kamoun S."/>
            <person name="Krampis K."/>
            <person name="Lamour K.H."/>
            <person name="Lee M.K."/>
            <person name="McDonald W.H."/>
            <person name="Medina M."/>
            <person name="Meijer H.J."/>
            <person name="Nordberg E.K."/>
            <person name="Maclean D.J."/>
            <person name="Ospina-Giraldo M.D."/>
            <person name="Morris P.F."/>
            <person name="Phuntumart V."/>
            <person name="Putnam N.H."/>
            <person name="Rash S."/>
            <person name="Rose J.K."/>
            <person name="Sakihama Y."/>
            <person name="Salamov A.A."/>
            <person name="Savidor A."/>
            <person name="Scheuring C.F."/>
            <person name="Smith B.M."/>
            <person name="Sobral B.W."/>
            <person name="Terry A."/>
            <person name="Torto-Alalibo T.A."/>
            <person name="Win J."/>
            <person name="Xu Z."/>
            <person name="Zhang H."/>
            <person name="Grigoriev I.V."/>
            <person name="Rokhsar D.S."/>
            <person name="Boore J.L."/>
        </authorList>
    </citation>
    <scope>NUCLEOTIDE SEQUENCE [LARGE SCALE GENOMIC DNA]</scope>
    <source>
        <strain evidence="1 2">P6497</strain>
    </source>
</reference>
<sequence>MTRPTPADAMTRPAWSVVVLNAPSDEAEMFLETFKRYTVARSNAVPCTICMHVEPHLMRYRILECGSPACTRAFPGLTCSWRGRTLKCLKTDEISIFECSSHVSPVRDPRQESLTAAQKVYIREMSALRMKPAQIRNSMTRKFNLAVKDLPSLAKVQNFANYYKKKKLLNNDCYDDVVAYIREHAFTGAESETQNFCVWSAI</sequence>
<accession>G4YKU2</accession>
<dbReference type="RefSeq" id="XP_009516521.1">
    <property type="nucleotide sequence ID" value="XM_009518226.1"/>
</dbReference>
<organism evidence="1 2">
    <name type="scientific">Phytophthora sojae (strain P6497)</name>
    <name type="common">Soybean stem and root rot agent</name>
    <name type="synonym">Phytophthora megasperma f. sp. glycines</name>
    <dbReference type="NCBI Taxonomy" id="1094619"/>
    <lineage>
        <taxon>Eukaryota</taxon>
        <taxon>Sar</taxon>
        <taxon>Stramenopiles</taxon>
        <taxon>Oomycota</taxon>
        <taxon>Peronosporomycetes</taxon>
        <taxon>Peronosporales</taxon>
        <taxon>Peronosporaceae</taxon>
        <taxon>Phytophthora</taxon>
    </lineage>
</organism>
<dbReference type="KEGG" id="psoj:PHYSODRAFT_284396"/>
<protein>
    <submittedName>
        <fullName evidence="1">Uncharacterized protein</fullName>
    </submittedName>
</protein>